<proteinExistence type="predicted"/>
<dbReference type="InterPro" id="IPR036457">
    <property type="entry name" value="PPM-type-like_dom_sf"/>
</dbReference>
<dbReference type="SMART" id="SM00332">
    <property type="entry name" value="PP2Cc"/>
    <property type="match status" value="1"/>
</dbReference>
<feature type="domain" description="PPM-type phosphatase" evidence="1">
    <location>
        <begin position="13"/>
        <end position="252"/>
    </location>
</feature>
<keyword evidence="2" id="KW-0723">Serine/threonine-protein kinase</keyword>
<dbReference type="CDD" id="cd00143">
    <property type="entry name" value="PP2Cc"/>
    <property type="match status" value="1"/>
</dbReference>
<accession>A0A1D8B3U9</accession>
<dbReference type="GO" id="GO:0004674">
    <property type="term" value="F:protein serine/threonine kinase activity"/>
    <property type="evidence" value="ECO:0007669"/>
    <property type="project" value="UniProtKB-KW"/>
</dbReference>
<keyword evidence="3" id="KW-1185">Reference proteome</keyword>
<evidence type="ECO:0000313" key="3">
    <source>
        <dbReference type="Proteomes" id="UP000095214"/>
    </source>
</evidence>
<evidence type="ECO:0000313" key="2">
    <source>
        <dbReference type="EMBL" id="AOS47817.1"/>
    </source>
</evidence>
<dbReference type="InterPro" id="IPR015655">
    <property type="entry name" value="PP2C"/>
</dbReference>
<sequence length="290" mass="30129">MTAGEHNRGLVLQWGAATDIGPVRSENEDSWLAAPPFFAVADGMGGHLGGARASRTAVQTLCEYLSEERLGDRAADLVDLSEAVEEAGERVNALAGADDAQNAPGTTLTGVLALDTDEGPYWLSLNIGDSRVYVVGNGRISPITHDHSAVQEARDMAEELGTPQIIPPSNVVTKALGGGLTGSVSADYTLMPLCEGDYAVVCSDGIHGVLTDVQMCSIVTAGRGPQGVADHLVSAALSAGTRDNATAVVVYAASASRLTSDPHAMTRVIQPVRPASTRTTRRTPLRKGSN</sequence>
<dbReference type="Pfam" id="PF13672">
    <property type="entry name" value="PP2C_2"/>
    <property type="match status" value="1"/>
</dbReference>
<dbReference type="SMART" id="SM00331">
    <property type="entry name" value="PP2C_SIG"/>
    <property type="match status" value="1"/>
</dbReference>
<dbReference type="OrthoDB" id="9801841at2"/>
<dbReference type="STRING" id="178339.BH719_08150"/>
<name>A0A1D8B3U9_9ACTO</name>
<dbReference type="Proteomes" id="UP000095214">
    <property type="component" value="Chromosome"/>
</dbReference>
<dbReference type="GO" id="GO:0004722">
    <property type="term" value="F:protein serine/threonine phosphatase activity"/>
    <property type="evidence" value="ECO:0007669"/>
    <property type="project" value="InterPro"/>
</dbReference>
<gene>
    <name evidence="2" type="ORF">BH719_08150</name>
</gene>
<organism evidence="2 3">
    <name type="scientific">Pauljensenia hongkongensis</name>
    <dbReference type="NCBI Taxonomy" id="178339"/>
    <lineage>
        <taxon>Bacteria</taxon>
        <taxon>Bacillati</taxon>
        <taxon>Actinomycetota</taxon>
        <taxon>Actinomycetes</taxon>
        <taxon>Actinomycetales</taxon>
        <taxon>Actinomycetaceae</taxon>
        <taxon>Pauljensenia</taxon>
    </lineage>
</organism>
<keyword evidence="2" id="KW-0418">Kinase</keyword>
<dbReference type="Gene3D" id="3.60.40.10">
    <property type="entry name" value="PPM-type phosphatase domain"/>
    <property type="match status" value="1"/>
</dbReference>
<dbReference type="EMBL" id="CP017298">
    <property type="protein sequence ID" value="AOS47817.1"/>
    <property type="molecule type" value="Genomic_DNA"/>
</dbReference>
<protein>
    <submittedName>
        <fullName evidence="2">Serine/threonine protein kinase</fullName>
    </submittedName>
</protein>
<evidence type="ECO:0000259" key="1">
    <source>
        <dbReference type="PROSITE" id="PS51746"/>
    </source>
</evidence>
<reference evidence="2 3" key="1">
    <citation type="submission" date="2016-09" db="EMBL/GenBank/DDBJ databases">
        <title>Complete genome sequence of Actinomyces hongkongensis HKU8.</title>
        <authorList>
            <person name="Gao Y.-X."/>
            <person name="Zhou Y.-Y."/>
            <person name="Xie Y."/>
            <person name="Wang M."/>
            <person name="Wang S.-J."/>
            <person name="Shen S.-G."/>
        </authorList>
    </citation>
    <scope>NUCLEOTIDE SEQUENCE [LARGE SCALE GENOMIC DNA]</scope>
    <source>
        <strain evidence="2 3">HKU8</strain>
    </source>
</reference>
<dbReference type="PROSITE" id="PS51746">
    <property type="entry name" value="PPM_2"/>
    <property type="match status" value="1"/>
</dbReference>
<dbReference type="RefSeq" id="WP_009744355.1">
    <property type="nucleotide sequence ID" value="NZ_CP017298.1"/>
</dbReference>
<dbReference type="InterPro" id="IPR001932">
    <property type="entry name" value="PPM-type_phosphatase-like_dom"/>
</dbReference>
<keyword evidence="2" id="KW-0808">Transferase</keyword>
<dbReference type="KEGG" id="phon:BH719_08150"/>
<dbReference type="AlphaFoldDB" id="A0A1D8B3U9"/>
<dbReference type="PANTHER" id="PTHR47992">
    <property type="entry name" value="PROTEIN PHOSPHATASE"/>
    <property type="match status" value="1"/>
</dbReference>
<dbReference type="SUPFAM" id="SSF81606">
    <property type="entry name" value="PP2C-like"/>
    <property type="match status" value="1"/>
</dbReference>